<dbReference type="KEGG" id="adl:AURDEDRAFT_117859"/>
<feature type="region of interest" description="Disordered" evidence="1">
    <location>
        <begin position="1"/>
        <end position="72"/>
    </location>
</feature>
<dbReference type="AlphaFoldDB" id="J0CT91"/>
<proteinExistence type="predicted"/>
<reference evidence="3" key="1">
    <citation type="journal article" date="2012" name="Science">
        <title>The Paleozoic origin of enzymatic lignin decomposition reconstructed from 31 fungal genomes.</title>
        <authorList>
            <person name="Floudas D."/>
            <person name="Binder M."/>
            <person name="Riley R."/>
            <person name="Barry K."/>
            <person name="Blanchette R.A."/>
            <person name="Henrissat B."/>
            <person name="Martinez A.T."/>
            <person name="Otillar R."/>
            <person name="Spatafora J.W."/>
            <person name="Yadav J.S."/>
            <person name="Aerts A."/>
            <person name="Benoit I."/>
            <person name="Boyd A."/>
            <person name="Carlson A."/>
            <person name="Copeland A."/>
            <person name="Coutinho P.M."/>
            <person name="de Vries R.P."/>
            <person name="Ferreira P."/>
            <person name="Findley K."/>
            <person name="Foster B."/>
            <person name="Gaskell J."/>
            <person name="Glotzer D."/>
            <person name="Gorecki P."/>
            <person name="Heitman J."/>
            <person name="Hesse C."/>
            <person name="Hori C."/>
            <person name="Igarashi K."/>
            <person name="Jurgens J.A."/>
            <person name="Kallen N."/>
            <person name="Kersten P."/>
            <person name="Kohler A."/>
            <person name="Kuees U."/>
            <person name="Kumar T.K.A."/>
            <person name="Kuo A."/>
            <person name="LaButti K."/>
            <person name="Larrondo L.F."/>
            <person name="Lindquist E."/>
            <person name="Ling A."/>
            <person name="Lombard V."/>
            <person name="Lucas S."/>
            <person name="Lundell T."/>
            <person name="Martin R."/>
            <person name="McLaughlin D.J."/>
            <person name="Morgenstern I."/>
            <person name="Morin E."/>
            <person name="Murat C."/>
            <person name="Nagy L.G."/>
            <person name="Nolan M."/>
            <person name="Ohm R.A."/>
            <person name="Patyshakuliyeva A."/>
            <person name="Rokas A."/>
            <person name="Ruiz-Duenas F.J."/>
            <person name="Sabat G."/>
            <person name="Salamov A."/>
            <person name="Samejima M."/>
            <person name="Schmutz J."/>
            <person name="Slot J.C."/>
            <person name="St John F."/>
            <person name="Stenlid J."/>
            <person name="Sun H."/>
            <person name="Sun S."/>
            <person name="Syed K."/>
            <person name="Tsang A."/>
            <person name="Wiebenga A."/>
            <person name="Young D."/>
            <person name="Pisabarro A."/>
            <person name="Eastwood D.C."/>
            <person name="Martin F."/>
            <person name="Cullen D."/>
            <person name="Grigoriev I.V."/>
            <person name="Hibbett D.S."/>
        </authorList>
    </citation>
    <scope>NUCLEOTIDE SEQUENCE [LARGE SCALE GENOMIC DNA]</scope>
    <source>
        <strain evidence="3">TFB10046</strain>
    </source>
</reference>
<dbReference type="EMBL" id="JH688196">
    <property type="protein sequence ID" value="EJD33506.1"/>
    <property type="molecule type" value="Genomic_DNA"/>
</dbReference>
<keyword evidence="3" id="KW-1185">Reference proteome</keyword>
<evidence type="ECO:0000313" key="3">
    <source>
        <dbReference type="Proteomes" id="UP000006514"/>
    </source>
</evidence>
<organism evidence="2 3">
    <name type="scientific">Auricularia subglabra (strain TFB-10046 / SS5)</name>
    <name type="common">White-rot fungus</name>
    <name type="synonym">Auricularia delicata (strain TFB10046)</name>
    <dbReference type="NCBI Taxonomy" id="717982"/>
    <lineage>
        <taxon>Eukaryota</taxon>
        <taxon>Fungi</taxon>
        <taxon>Dikarya</taxon>
        <taxon>Basidiomycota</taxon>
        <taxon>Agaricomycotina</taxon>
        <taxon>Agaricomycetes</taxon>
        <taxon>Auriculariales</taxon>
        <taxon>Auriculariaceae</taxon>
        <taxon>Auricularia</taxon>
    </lineage>
</organism>
<dbReference type="InParanoid" id="J0CT91"/>
<evidence type="ECO:0000256" key="1">
    <source>
        <dbReference type="SAM" id="MobiDB-lite"/>
    </source>
</evidence>
<protein>
    <submittedName>
        <fullName evidence="2">Uncharacterized protein</fullName>
    </submittedName>
</protein>
<sequence length="72" mass="7453">MVLGVDNPLESHPSAAGQRFTSRCDISGPPRRILDAADAAGQTTKPPPAESLRRAAASLSRRWGDGGAAEIA</sequence>
<dbReference type="Proteomes" id="UP000006514">
    <property type="component" value="Unassembled WGS sequence"/>
</dbReference>
<gene>
    <name evidence="2" type="ORF">AURDEDRAFT_117859</name>
</gene>
<accession>J0CT91</accession>
<evidence type="ECO:0000313" key="2">
    <source>
        <dbReference type="EMBL" id="EJD33506.1"/>
    </source>
</evidence>
<name>J0CT91_AURST</name>